<evidence type="ECO:0000259" key="5">
    <source>
        <dbReference type="PROSITE" id="PS51000"/>
    </source>
</evidence>
<organism evidence="6 7">
    <name type="scientific">Pedobacter lusitanus</name>
    <dbReference type="NCBI Taxonomy" id="1503925"/>
    <lineage>
        <taxon>Bacteria</taxon>
        <taxon>Pseudomonadati</taxon>
        <taxon>Bacteroidota</taxon>
        <taxon>Sphingobacteriia</taxon>
        <taxon>Sphingobacteriales</taxon>
        <taxon>Sphingobacteriaceae</taxon>
        <taxon>Pedobacter</taxon>
    </lineage>
</organism>
<dbReference type="GO" id="GO:0003700">
    <property type="term" value="F:DNA-binding transcription factor activity"/>
    <property type="evidence" value="ECO:0007669"/>
    <property type="project" value="InterPro"/>
</dbReference>
<keyword evidence="2" id="KW-0805">Transcription regulation</keyword>
<dbReference type="PANTHER" id="PTHR30363">
    <property type="entry name" value="HTH-TYPE TRANSCRIPTIONAL REGULATOR SRLR-RELATED"/>
    <property type="match status" value="1"/>
</dbReference>
<dbReference type="PROSITE" id="PS00894">
    <property type="entry name" value="HTH_DEOR_1"/>
    <property type="match status" value="1"/>
</dbReference>
<dbReference type="InterPro" id="IPR037171">
    <property type="entry name" value="NagB/RpiA_transferase-like"/>
</dbReference>
<sequence length="249" mass="27957">MIKAERLQLIIEHIRKERKVLLGDLSTMLEVSEDTVRRDIKELSDQGLLKAVRGGAISRSPIPQHFREREHYDVSHKEIIAQKAVKLIKNGQVVLFDSGTSVLAIATHLPRDLQITVVTNSFPVATVLEDHPFIEVIFLGGRLNKSSFSTTGFEVIQTIRSIRPDICFLGICSIDLISGVTGISYEDCQIKKAMVETSKQVIAIATFEKLDTTESYYITSTSDLDIIITDTDPNHENLKSYRDLGIRME</sequence>
<accession>A0A0D0GL36</accession>
<evidence type="ECO:0000256" key="2">
    <source>
        <dbReference type="ARBA" id="ARBA00023015"/>
    </source>
</evidence>
<dbReference type="Pfam" id="PF00455">
    <property type="entry name" value="DeoRC"/>
    <property type="match status" value="1"/>
</dbReference>
<dbReference type="OrthoDB" id="9798651at2"/>
<gene>
    <name evidence="6" type="ORF">TH53_06680</name>
</gene>
<keyword evidence="1" id="KW-0678">Repressor</keyword>
<dbReference type="Pfam" id="PF08220">
    <property type="entry name" value="HTH_DeoR"/>
    <property type="match status" value="1"/>
</dbReference>
<dbReference type="AlphaFoldDB" id="A0A0D0GL36"/>
<dbReference type="InterPro" id="IPR001034">
    <property type="entry name" value="DeoR_HTH"/>
</dbReference>
<dbReference type="InterPro" id="IPR050313">
    <property type="entry name" value="Carb_Metab_HTH_regulators"/>
</dbReference>
<dbReference type="SUPFAM" id="SSF46785">
    <property type="entry name" value="Winged helix' DNA-binding domain"/>
    <property type="match status" value="1"/>
</dbReference>
<dbReference type="InterPro" id="IPR018356">
    <property type="entry name" value="Tscrpt_reg_HTH_DeoR_CS"/>
</dbReference>
<dbReference type="PANTHER" id="PTHR30363:SF4">
    <property type="entry name" value="GLYCEROL-3-PHOSPHATE REGULON REPRESSOR"/>
    <property type="match status" value="1"/>
</dbReference>
<dbReference type="Gene3D" id="3.40.50.1360">
    <property type="match status" value="1"/>
</dbReference>
<feature type="domain" description="HTH deoR-type" evidence="5">
    <location>
        <begin position="3"/>
        <end position="58"/>
    </location>
</feature>
<evidence type="ECO:0000256" key="3">
    <source>
        <dbReference type="ARBA" id="ARBA00023125"/>
    </source>
</evidence>
<reference evidence="6 7" key="1">
    <citation type="submission" date="2015-01" db="EMBL/GenBank/DDBJ databases">
        <title>Draft genome sequence of Pedobacter sp. NL19 isolated from sludge of an effluent treatment pond in an abandoned uranium mine.</title>
        <authorList>
            <person name="Santos T."/>
            <person name="Caetano T."/>
            <person name="Covas C."/>
            <person name="Cruz A."/>
            <person name="Mendo S."/>
        </authorList>
    </citation>
    <scope>NUCLEOTIDE SEQUENCE [LARGE SCALE GENOMIC DNA]</scope>
    <source>
        <strain evidence="6 7">NL19</strain>
    </source>
</reference>
<proteinExistence type="predicted"/>
<protein>
    <submittedName>
        <fullName evidence="6">DeoR faimly transcriptional regulator</fullName>
    </submittedName>
</protein>
<comment type="caution">
    <text evidence="6">The sequence shown here is derived from an EMBL/GenBank/DDBJ whole genome shotgun (WGS) entry which is preliminary data.</text>
</comment>
<dbReference type="SUPFAM" id="SSF100950">
    <property type="entry name" value="NagB/RpiA/CoA transferase-like"/>
    <property type="match status" value="1"/>
</dbReference>
<dbReference type="STRING" id="1503925.TH53_06680"/>
<dbReference type="InterPro" id="IPR014036">
    <property type="entry name" value="DeoR-like_C"/>
</dbReference>
<dbReference type="SMART" id="SM01134">
    <property type="entry name" value="DeoRC"/>
    <property type="match status" value="1"/>
</dbReference>
<dbReference type="InterPro" id="IPR036388">
    <property type="entry name" value="WH-like_DNA-bd_sf"/>
</dbReference>
<dbReference type="Proteomes" id="UP000032049">
    <property type="component" value="Unassembled WGS sequence"/>
</dbReference>
<evidence type="ECO:0000256" key="1">
    <source>
        <dbReference type="ARBA" id="ARBA00022491"/>
    </source>
</evidence>
<keyword evidence="7" id="KW-1185">Reference proteome</keyword>
<dbReference type="SMART" id="SM00420">
    <property type="entry name" value="HTH_DEOR"/>
    <property type="match status" value="1"/>
</dbReference>
<dbReference type="GO" id="GO:0003677">
    <property type="term" value="F:DNA binding"/>
    <property type="evidence" value="ECO:0007669"/>
    <property type="project" value="UniProtKB-KW"/>
</dbReference>
<dbReference type="EMBL" id="JXRA01000027">
    <property type="protein sequence ID" value="KIO77917.1"/>
    <property type="molecule type" value="Genomic_DNA"/>
</dbReference>
<evidence type="ECO:0000256" key="4">
    <source>
        <dbReference type="ARBA" id="ARBA00023163"/>
    </source>
</evidence>
<evidence type="ECO:0000313" key="6">
    <source>
        <dbReference type="EMBL" id="KIO77917.1"/>
    </source>
</evidence>
<dbReference type="PRINTS" id="PR00037">
    <property type="entry name" value="HTHLACR"/>
</dbReference>
<dbReference type="PROSITE" id="PS51000">
    <property type="entry name" value="HTH_DEOR_2"/>
    <property type="match status" value="1"/>
</dbReference>
<keyword evidence="3" id="KW-0238">DNA-binding</keyword>
<dbReference type="RefSeq" id="WP_041879951.1">
    <property type="nucleotide sequence ID" value="NZ_CP157278.1"/>
</dbReference>
<evidence type="ECO:0000313" key="7">
    <source>
        <dbReference type="Proteomes" id="UP000032049"/>
    </source>
</evidence>
<dbReference type="InterPro" id="IPR036390">
    <property type="entry name" value="WH_DNA-bd_sf"/>
</dbReference>
<dbReference type="Gene3D" id="1.10.10.10">
    <property type="entry name" value="Winged helix-like DNA-binding domain superfamily/Winged helix DNA-binding domain"/>
    <property type="match status" value="1"/>
</dbReference>
<keyword evidence="4" id="KW-0804">Transcription</keyword>
<name>A0A0D0GL36_9SPHI</name>